<dbReference type="AlphaFoldDB" id="A0A1Z5R5D8"/>
<dbReference type="InParanoid" id="A0A1Z5R5D8"/>
<accession>A0A1Z5R5D8</accession>
<keyword evidence="2" id="KW-1185">Reference proteome</keyword>
<reference evidence="2" key="2">
    <citation type="journal article" date="2018" name="Plant J.">
        <title>The Sorghum bicolor reference genome: improved assembly, gene annotations, a transcriptome atlas, and signatures of genome organization.</title>
        <authorList>
            <person name="McCormick R.F."/>
            <person name="Truong S.K."/>
            <person name="Sreedasyam A."/>
            <person name="Jenkins J."/>
            <person name="Shu S."/>
            <person name="Sims D."/>
            <person name="Kennedy M."/>
            <person name="Amirebrahimi M."/>
            <person name="Weers B.D."/>
            <person name="McKinley B."/>
            <person name="Mattison A."/>
            <person name="Morishige D.T."/>
            <person name="Grimwood J."/>
            <person name="Schmutz J."/>
            <person name="Mullet J.E."/>
        </authorList>
    </citation>
    <scope>NUCLEOTIDE SEQUENCE [LARGE SCALE GENOMIC DNA]</scope>
    <source>
        <strain evidence="2">cv. BTx623</strain>
    </source>
</reference>
<dbReference type="PANTHER" id="PTHR48243:SF1">
    <property type="entry name" value="AMINOTRANSFERASE-LIKE PLANT MOBILE DOMAIN-CONTAINING PROTEIN"/>
    <property type="match status" value="1"/>
</dbReference>
<evidence type="ECO:0008006" key="3">
    <source>
        <dbReference type="Google" id="ProtNLM"/>
    </source>
</evidence>
<protein>
    <recommendedName>
        <fullName evidence="3">Aminotransferase-like plant mobile domain-containing protein</fullName>
    </recommendedName>
</protein>
<organism evidence="1 2">
    <name type="scientific">Sorghum bicolor</name>
    <name type="common">Sorghum</name>
    <name type="synonym">Sorghum vulgare</name>
    <dbReference type="NCBI Taxonomy" id="4558"/>
    <lineage>
        <taxon>Eukaryota</taxon>
        <taxon>Viridiplantae</taxon>
        <taxon>Streptophyta</taxon>
        <taxon>Embryophyta</taxon>
        <taxon>Tracheophyta</taxon>
        <taxon>Spermatophyta</taxon>
        <taxon>Magnoliopsida</taxon>
        <taxon>Liliopsida</taxon>
        <taxon>Poales</taxon>
        <taxon>Poaceae</taxon>
        <taxon>PACMAD clade</taxon>
        <taxon>Panicoideae</taxon>
        <taxon>Andropogonodae</taxon>
        <taxon>Andropogoneae</taxon>
        <taxon>Sorghinae</taxon>
        <taxon>Sorghum</taxon>
    </lineage>
</organism>
<sequence length="200" mass="22974">MVPYAPPTRTREPESGLMLSPDKMQRYLALRGSSFLHTNIIDLDLLAHSGMDIEFETIFNEIGWTSFWQVHELGIELLTKEFLCTLKVTNIGISFRMCEQEYDLNWSMLNTALGCEYDCELHLDQATHLFNKNDFWKAISNSDDCSNPTPTEIHNPTLRFLHVWIMCTIFPGMGIGTLIDDELQLLYAMVCKIKVSPANY</sequence>
<proteinExistence type="predicted"/>
<dbReference type="EMBL" id="CM000767">
    <property type="protein sequence ID" value="OQU78937.1"/>
    <property type="molecule type" value="Genomic_DNA"/>
</dbReference>
<gene>
    <name evidence="1" type="ORF">SORBI_3008G075350</name>
</gene>
<dbReference type="Proteomes" id="UP000000768">
    <property type="component" value="Chromosome 8"/>
</dbReference>
<name>A0A1Z5R5D8_SORBI</name>
<dbReference type="PANTHER" id="PTHR48243">
    <property type="entry name" value="AMINOTRANSFERASE-LIKE PLANT MOBILE DOMAIN-CONTAINING PROTEIN"/>
    <property type="match status" value="1"/>
</dbReference>
<dbReference type="Gramene" id="OQU78937">
    <property type="protein sequence ID" value="OQU78937"/>
    <property type="gene ID" value="SORBI_3008G075350"/>
</dbReference>
<evidence type="ECO:0000313" key="2">
    <source>
        <dbReference type="Proteomes" id="UP000000768"/>
    </source>
</evidence>
<evidence type="ECO:0000313" key="1">
    <source>
        <dbReference type="EMBL" id="OQU78937.1"/>
    </source>
</evidence>
<reference evidence="1 2" key="1">
    <citation type="journal article" date="2009" name="Nature">
        <title>The Sorghum bicolor genome and the diversification of grasses.</title>
        <authorList>
            <person name="Paterson A.H."/>
            <person name="Bowers J.E."/>
            <person name="Bruggmann R."/>
            <person name="Dubchak I."/>
            <person name="Grimwood J."/>
            <person name="Gundlach H."/>
            <person name="Haberer G."/>
            <person name="Hellsten U."/>
            <person name="Mitros T."/>
            <person name="Poliakov A."/>
            <person name="Schmutz J."/>
            <person name="Spannagl M."/>
            <person name="Tang H."/>
            <person name="Wang X."/>
            <person name="Wicker T."/>
            <person name="Bharti A.K."/>
            <person name="Chapman J."/>
            <person name="Feltus F.A."/>
            <person name="Gowik U."/>
            <person name="Grigoriev I.V."/>
            <person name="Lyons E."/>
            <person name="Maher C.A."/>
            <person name="Martis M."/>
            <person name="Narechania A."/>
            <person name="Otillar R.P."/>
            <person name="Penning B.W."/>
            <person name="Salamov A.A."/>
            <person name="Wang Y."/>
            <person name="Zhang L."/>
            <person name="Carpita N.C."/>
            <person name="Freeling M."/>
            <person name="Gingle A.R."/>
            <person name="Hash C.T."/>
            <person name="Keller B."/>
            <person name="Klein P."/>
            <person name="Kresovich S."/>
            <person name="McCann M.C."/>
            <person name="Ming R."/>
            <person name="Peterson D.G."/>
            <person name="Mehboob-ur-Rahman"/>
            <person name="Ware D."/>
            <person name="Westhoff P."/>
            <person name="Mayer K.F."/>
            <person name="Messing J."/>
            <person name="Rokhsar D.S."/>
        </authorList>
    </citation>
    <scope>NUCLEOTIDE SEQUENCE [LARGE SCALE GENOMIC DNA]</scope>
    <source>
        <strain evidence="2">cv. BTx623</strain>
    </source>
</reference>